<dbReference type="InterPro" id="IPR036068">
    <property type="entry name" value="Nicotinate_pribotase-like_C"/>
</dbReference>
<proteinExistence type="inferred from homology"/>
<dbReference type="InterPro" id="IPR013785">
    <property type="entry name" value="Aldolase_TIM"/>
</dbReference>
<comment type="subunit">
    <text evidence="4">Hexamer formed by 3 homodimers.</text>
</comment>
<evidence type="ECO:0000259" key="13">
    <source>
        <dbReference type="Pfam" id="PF01729"/>
    </source>
</evidence>
<evidence type="ECO:0000313" key="16">
    <source>
        <dbReference type="Proteomes" id="UP000176244"/>
    </source>
</evidence>
<comment type="function">
    <text evidence="1">Involved in the catabolism of quinolinic acid (QA).</text>
</comment>
<dbReference type="InterPro" id="IPR002638">
    <property type="entry name" value="Quinolinate_PRibosylTrfase_C"/>
</dbReference>
<feature type="domain" description="Quinolinate phosphoribosyl transferase C-terminal" evidence="13">
    <location>
        <begin position="112"/>
        <end position="277"/>
    </location>
</feature>
<dbReference type="GO" id="GO:0009435">
    <property type="term" value="P:NAD+ biosynthetic process"/>
    <property type="evidence" value="ECO:0007669"/>
    <property type="project" value="UniProtKB-UniPathway"/>
</dbReference>
<evidence type="ECO:0000256" key="11">
    <source>
        <dbReference type="ARBA" id="ARBA00069173"/>
    </source>
</evidence>
<evidence type="ECO:0000313" key="15">
    <source>
        <dbReference type="EMBL" id="OFV71907.1"/>
    </source>
</evidence>
<dbReference type="STRING" id="52694.ACWI_06550"/>
<evidence type="ECO:0000256" key="1">
    <source>
        <dbReference type="ARBA" id="ARBA00003237"/>
    </source>
</evidence>
<reference evidence="15 16" key="1">
    <citation type="submission" date="2015-09" db="EMBL/GenBank/DDBJ databases">
        <title>Genome sequence of Acetobacterium wieringae DSM 1911.</title>
        <authorList>
            <person name="Poehlein A."/>
            <person name="Bengelsdorf F.R."/>
            <person name="Schiel-Bengelsdorf B."/>
            <person name="Duerre P."/>
            <person name="Daniel R."/>
        </authorList>
    </citation>
    <scope>NUCLEOTIDE SEQUENCE [LARGE SCALE GENOMIC DNA]</scope>
    <source>
        <strain evidence="15 16">DSM 1911</strain>
    </source>
</reference>
<feature type="domain" description="Quinolinate phosphoribosyl transferase N-terminal" evidence="14">
    <location>
        <begin position="25"/>
        <end position="110"/>
    </location>
</feature>
<comment type="catalytic activity">
    <reaction evidence="10">
        <text>nicotinate beta-D-ribonucleotide + CO2 + diphosphate = quinolinate + 5-phospho-alpha-D-ribose 1-diphosphate + 2 H(+)</text>
        <dbReference type="Rhea" id="RHEA:12733"/>
        <dbReference type="ChEBI" id="CHEBI:15378"/>
        <dbReference type="ChEBI" id="CHEBI:16526"/>
        <dbReference type="ChEBI" id="CHEBI:29959"/>
        <dbReference type="ChEBI" id="CHEBI:33019"/>
        <dbReference type="ChEBI" id="CHEBI:57502"/>
        <dbReference type="ChEBI" id="CHEBI:58017"/>
        <dbReference type="EC" id="2.4.2.19"/>
    </reaction>
</comment>
<comment type="caution">
    <text evidence="15">The sequence shown here is derived from an EMBL/GenBank/DDBJ whole genome shotgun (WGS) entry which is preliminary data.</text>
</comment>
<keyword evidence="8 12" id="KW-0808">Transferase</keyword>
<dbReference type="OrthoDB" id="9782546at2"/>
<comment type="pathway">
    <text evidence="2">Cofactor biosynthesis; NAD(+) biosynthesis; nicotinate D-ribonucleotide from quinolinate: step 1/1.</text>
</comment>
<evidence type="ECO:0000256" key="3">
    <source>
        <dbReference type="ARBA" id="ARBA00009400"/>
    </source>
</evidence>
<evidence type="ECO:0000256" key="6">
    <source>
        <dbReference type="ARBA" id="ARBA00022642"/>
    </source>
</evidence>
<comment type="similarity">
    <text evidence="3 12">Belongs to the NadC/ModD family.</text>
</comment>
<dbReference type="PANTHER" id="PTHR32179:SF3">
    <property type="entry name" value="NICOTINATE-NUCLEOTIDE PYROPHOSPHORYLASE [CARBOXYLATING]"/>
    <property type="match status" value="1"/>
</dbReference>
<dbReference type="EC" id="2.4.2.19" evidence="5"/>
<dbReference type="AlphaFoldDB" id="A0A1F2PKP9"/>
<dbReference type="PANTHER" id="PTHR32179">
    <property type="entry name" value="NICOTINATE-NUCLEOTIDE PYROPHOSPHORYLASE [CARBOXYLATING]"/>
    <property type="match status" value="1"/>
</dbReference>
<dbReference type="SUPFAM" id="SSF54675">
    <property type="entry name" value="Nicotinate/Quinolinate PRTase N-terminal domain-like"/>
    <property type="match status" value="1"/>
</dbReference>
<evidence type="ECO:0000256" key="8">
    <source>
        <dbReference type="ARBA" id="ARBA00022679"/>
    </source>
</evidence>
<dbReference type="CDD" id="cd01572">
    <property type="entry name" value="QPRTase"/>
    <property type="match status" value="1"/>
</dbReference>
<gene>
    <name evidence="15" type="primary">nadC_1</name>
    <name evidence="15" type="ORF">ACWI_06550</name>
</gene>
<organism evidence="15 16">
    <name type="scientific">Acetobacterium wieringae</name>
    <dbReference type="NCBI Taxonomy" id="52694"/>
    <lineage>
        <taxon>Bacteria</taxon>
        <taxon>Bacillati</taxon>
        <taxon>Bacillota</taxon>
        <taxon>Clostridia</taxon>
        <taxon>Eubacteriales</taxon>
        <taxon>Eubacteriaceae</taxon>
        <taxon>Acetobacterium</taxon>
    </lineage>
</organism>
<accession>A0A1F2PKP9</accession>
<evidence type="ECO:0000256" key="9">
    <source>
        <dbReference type="ARBA" id="ARBA00033102"/>
    </source>
</evidence>
<dbReference type="InterPro" id="IPR022412">
    <property type="entry name" value="Quinolinate_PRibosylTrfase_N"/>
</dbReference>
<evidence type="ECO:0000256" key="2">
    <source>
        <dbReference type="ARBA" id="ARBA00004893"/>
    </source>
</evidence>
<dbReference type="EMBL" id="LKEU01000014">
    <property type="protein sequence ID" value="OFV71907.1"/>
    <property type="molecule type" value="Genomic_DNA"/>
</dbReference>
<dbReference type="GO" id="GO:0004514">
    <property type="term" value="F:nicotinate-nucleotide diphosphorylase (carboxylating) activity"/>
    <property type="evidence" value="ECO:0007669"/>
    <property type="project" value="UniProtKB-EC"/>
</dbReference>
<evidence type="ECO:0000256" key="5">
    <source>
        <dbReference type="ARBA" id="ARBA00011944"/>
    </source>
</evidence>
<evidence type="ECO:0000259" key="14">
    <source>
        <dbReference type="Pfam" id="PF02749"/>
    </source>
</evidence>
<sequence length="291" mass="31581">MNELIKLNMDPHLLQALQEDIPCEDITTNAVIAAGIKAQVELVAKETGIIAGLDVYRRVFELLEPSARVETFVSDGDTVTPGELLAIVFADARTLLSGERTALNYLQRMSGIATHTRKLVSYLAGTKTRLLDTRKTTPTMRIFEKYAVTVGGGSNHRTNLSDGILLKDNHINAAGGVKEAVAAARTAASFVRKIEVEVENLEMLREALEAGADIIMLDNMDADTMKAAIKIIDGRAISECSGNVTEDRLKELGQIGVDFISCGALTHSSPILDLSMKNLKILSDSLMKNRN</sequence>
<dbReference type="Pfam" id="PF01729">
    <property type="entry name" value="QRPTase_C"/>
    <property type="match status" value="1"/>
</dbReference>
<dbReference type="FunFam" id="3.90.1170.20:FF:000001">
    <property type="entry name" value="Nicotinate-nucleotide diphosphorylase (Carboxylating)"/>
    <property type="match status" value="1"/>
</dbReference>
<keyword evidence="7 12" id="KW-0328">Glycosyltransferase</keyword>
<dbReference type="InterPro" id="IPR004393">
    <property type="entry name" value="NadC"/>
</dbReference>
<dbReference type="FunFam" id="3.20.20.70:FF:000030">
    <property type="entry name" value="Nicotinate-nucleotide pyrophosphorylase, carboxylating"/>
    <property type="match status" value="1"/>
</dbReference>
<dbReference type="GO" id="GO:0034213">
    <property type="term" value="P:quinolinate catabolic process"/>
    <property type="evidence" value="ECO:0007669"/>
    <property type="project" value="TreeGrafter"/>
</dbReference>
<dbReference type="GO" id="GO:0005737">
    <property type="term" value="C:cytoplasm"/>
    <property type="evidence" value="ECO:0007669"/>
    <property type="project" value="TreeGrafter"/>
</dbReference>
<dbReference type="PIRSF" id="PIRSF006250">
    <property type="entry name" value="NadC_ModD"/>
    <property type="match status" value="1"/>
</dbReference>
<dbReference type="InterPro" id="IPR027277">
    <property type="entry name" value="NadC/ModD"/>
</dbReference>
<dbReference type="Gene3D" id="3.20.20.70">
    <property type="entry name" value="Aldolase class I"/>
    <property type="match status" value="1"/>
</dbReference>
<dbReference type="NCBIfam" id="TIGR00078">
    <property type="entry name" value="nadC"/>
    <property type="match status" value="1"/>
</dbReference>
<dbReference type="Gene3D" id="3.90.1170.20">
    <property type="entry name" value="Quinolinate phosphoribosyl transferase, N-terminal domain"/>
    <property type="match status" value="1"/>
</dbReference>
<dbReference type="Pfam" id="PF02749">
    <property type="entry name" value="QRPTase_N"/>
    <property type="match status" value="1"/>
</dbReference>
<dbReference type="Proteomes" id="UP000176244">
    <property type="component" value="Unassembled WGS sequence"/>
</dbReference>
<evidence type="ECO:0000256" key="7">
    <source>
        <dbReference type="ARBA" id="ARBA00022676"/>
    </source>
</evidence>
<evidence type="ECO:0000256" key="10">
    <source>
        <dbReference type="ARBA" id="ARBA00047445"/>
    </source>
</evidence>
<protein>
    <recommendedName>
        <fullName evidence="11">Probable nicotinate-nucleotide pyrophosphorylase [carboxylating]</fullName>
        <ecNumber evidence="5">2.4.2.19</ecNumber>
    </recommendedName>
    <alternativeName>
        <fullName evidence="9">Quinolinate phosphoribosyltransferase [decarboxylating]</fullName>
    </alternativeName>
</protein>
<evidence type="ECO:0000256" key="12">
    <source>
        <dbReference type="PIRNR" id="PIRNR006250"/>
    </source>
</evidence>
<evidence type="ECO:0000256" key="4">
    <source>
        <dbReference type="ARBA" id="ARBA00011218"/>
    </source>
</evidence>
<dbReference type="RefSeq" id="WP_070370008.1">
    <property type="nucleotide sequence ID" value="NZ_LKEU01000014.1"/>
</dbReference>
<name>A0A1F2PKP9_9FIRM</name>
<keyword evidence="6" id="KW-0662">Pyridine nucleotide biosynthesis</keyword>
<dbReference type="InterPro" id="IPR037128">
    <property type="entry name" value="Quinolinate_PRibosylTase_N_sf"/>
</dbReference>
<dbReference type="SUPFAM" id="SSF51690">
    <property type="entry name" value="Nicotinate/Quinolinate PRTase C-terminal domain-like"/>
    <property type="match status" value="1"/>
</dbReference>
<dbReference type="UniPathway" id="UPA00253">
    <property type="reaction ID" value="UER00331"/>
</dbReference>